<keyword evidence="9" id="KW-1185">Reference proteome</keyword>
<reference evidence="8" key="1">
    <citation type="journal article" date="2020" name="Stud. Mycol.">
        <title>101 Dothideomycetes genomes: a test case for predicting lifestyles and emergence of pathogens.</title>
        <authorList>
            <person name="Haridas S."/>
            <person name="Albert R."/>
            <person name="Binder M."/>
            <person name="Bloem J."/>
            <person name="Labutti K."/>
            <person name="Salamov A."/>
            <person name="Andreopoulos B."/>
            <person name="Baker S."/>
            <person name="Barry K."/>
            <person name="Bills G."/>
            <person name="Bluhm B."/>
            <person name="Cannon C."/>
            <person name="Castanera R."/>
            <person name="Culley D."/>
            <person name="Daum C."/>
            <person name="Ezra D."/>
            <person name="Gonzalez J."/>
            <person name="Henrissat B."/>
            <person name="Kuo A."/>
            <person name="Liang C."/>
            <person name="Lipzen A."/>
            <person name="Lutzoni F."/>
            <person name="Magnuson J."/>
            <person name="Mondo S."/>
            <person name="Nolan M."/>
            <person name="Ohm R."/>
            <person name="Pangilinan J."/>
            <person name="Park H.-J."/>
            <person name="Ramirez L."/>
            <person name="Alfaro M."/>
            <person name="Sun H."/>
            <person name="Tritt A."/>
            <person name="Yoshinaga Y."/>
            <person name="Zwiers L.-H."/>
            <person name="Turgeon B."/>
            <person name="Goodwin S."/>
            <person name="Spatafora J."/>
            <person name="Crous P."/>
            <person name="Grigoriev I."/>
        </authorList>
    </citation>
    <scope>NUCLEOTIDE SEQUENCE</scope>
    <source>
        <strain evidence="8">CBS 122367</strain>
    </source>
</reference>
<feature type="region of interest" description="Disordered" evidence="5">
    <location>
        <begin position="1"/>
        <end position="20"/>
    </location>
</feature>
<dbReference type="OrthoDB" id="10062876at2759"/>
<evidence type="ECO:0000313" key="9">
    <source>
        <dbReference type="Proteomes" id="UP000799291"/>
    </source>
</evidence>
<feature type="transmembrane region" description="Helical" evidence="6">
    <location>
        <begin position="380"/>
        <end position="399"/>
    </location>
</feature>
<evidence type="ECO:0000259" key="7">
    <source>
        <dbReference type="Pfam" id="PF00324"/>
    </source>
</evidence>
<dbReference type="Proteomes" id="UP000799291">
    <property type="component" value="Unassembled WGS sequence"/>
</dbReference>
<feature type="transmembrane region" description="Helical" evidence="6">
    <location>
        <begin position="47"/>
        <end position="66"/>
    </location>
</feature>
<dbReference type="EMBL" id="MU005608">
    <property type="protein sequence ID" value="KAF2678895.1"/>
    <property type="molecule type" value="Genomic_DNA"/>
</dbReference>
<evidence type="ECO:0000256" key="4">
    <source>
        <dbReference type="ARBA" id="ARBA00023136"/>
    </source>
</evidence>
<evidence type="ECO:0000256" key="5">
    <source>
        <dbReference type="SAM" id="MobiDB-lite"/>
    </source>
</evidence>
<organism evidence="8 9">
    <name type="scientific">Lentithecium fluviatile CBS 122367</name>
    <dbReference type="NCBI Taxonomy" id="1168545"/>
    <lineage>
        <taxon>Eukaryota</taxon>
        <taxon>Fungi</taxon>
        <taxon>Dikarya</taxon>
        <taxon>Ascomycota</taxon>
        <taxon>Pezizomycotina</taxon>
        <taxon>Dothideomycetes</taxon>
        <taxon>Pleosporomycetidae</taxon>
        <taxon>Pleosporales</taxon>
        <taxon>Massarineae</taxon>
        <taxon>Lentitheciaceae</taxon>
        <taxon>Lentithecium</taxon>
    </lineage>
</organism>
<feature type="transmembrane region" description="Helical" evidence="6">
    <location>
        <begin position="240"/>
        <end position="263"/>
    </location>
</feature>
<dbReference type="InterPro" id="IPR050524">
    <property type="entry name" value="APC_YAT"/>
</dbReference>
<dbReference type="PANTHER" id="PTHR43341:SF6">
    <property type="entry name" value="AMINO ACID TRANSPORTER (EUROFUNG)"/>
    <property type="match status" value="1"/>
</dbReference>
<dbReference type="PIRSF" id="PIRSF006060">
    <property type="entry name" value="AA_transporter"/>
    <property type="match status" value="1"/>
</dbReference>
<dbReference type="GO" id="GO:0015171">
    <property type="term" value="F:amino acid transmembrane transporter activity"/>
    <property type="evidence" value="ECO:0007669"/>
    <property type="project" value="TreeGrafter"/>
</dbReference>
<evidence type="ECO:0000256" key="3">
    <source>
        <dbReference type="ARBA" id="ARBA00022989"/>
    </source>
</evidence>
<feature type="transmembrane region" description="Helical" evidence="6">
    <location>
        <begin position="456"/>
        <end position="479"/>
    </location>
</feature>
<accession>A0A6G1IL71</accession>
<feature type="transmembrane region" description="Helical" evidence="6">
    <location>
        <begin position="275"/>
        <end position="294"/>
    </location>
</feature>
<sequence length="557" mass="61958">MATKDFVHGEKQPAYTGDDPAHDIDRASNHEVISGLHRRLSNRQIQWIAIGGSIGTALFVSIAWGLVEGGPGSLFISFALYCMILALANSCMAEMTVFMPVVGGWVRMGSKWVDEAYGFMAGWNFFLYEAVLIPFEISALNLVLTFWRDDIPVAAVVAACIVLYGIINLFAVRAYGESEFWLASGKIILIFMLFAFTFVTMVGGNPTHDAYGFRYWKEPGSFAAYIHKGSLGRFEGFLGAFFQASFTCVGPEYVAMVAGEAIYPRKTIKTAFKTMYFRFGLFFIMGALCVGIILPSNDPTLNDMLFGDGNGAGTGASSPYVIAMKNMGIGVLPDLTNALMVTSIFSAGNSYVYCATRTLYSLSMDGHAPRFLQKTTKAGVPIYCFCVTMFFPILAFLSVGRAASQGVKWLANITQAAQLMDYIFMCTIYLFFYRALKVQGYDRNQLPYKGWGQPYVAIAGIILFSTTLAIYGYATFYAFDVGTFMTYYAMCFICIVLYVGFKVLKRSKFVKPEEADLLWERPQIDAYEASIDPPLVLWEDIWLTITFKKKKAQKYDA</sequence>
<keyword evidence="3 6" id="KW-1133">Transmembrane helix</keyword>
<evidence type="ECO:0000256" key="2">
    <source>
        <dbReference type="ARBA" id="ARBA00022692"/>
    </source>
</evidence>
<proteinExistence type="predicted"/>
<dbReference type="AlphaFoldDB" id="A0A6G1IL71"/>
<keyword evidence="4 6" id="KW-0472">Membrane</keyword>
<evidence type="ECO:0000256" key="1">
    <source>
        <dbReference type="ARBA" id="ARBA00004141"/>
    </source>
</evidence>
<comment type="subcellular location">
    <subcellularLocation>
        <location evidence="1">Membrane</location>
        <topology evidence="1">Multi-pass membrane protein</topology>
    </subcellularLocation>
</comment>
<feature type="transmembrane region" description="Helical" evidence="6">
    <location>
        <begin position="153"/>
        <end position="175"/>
    </location>
</feature>
<feature type="transmembrane region" description="Helical" evidence="6">
    <location>
        <begin position="338"/>
        <end position="360"/>
    </location>
</feature>
<feature type="transmembrane region" description="Helical" evidence="6">
    <location>
        <begin position="187"/>
        <end position="204"/>
    </location>
</feature>
<feature type="transmembrane region" description="Helical" evidence="6">
    <location>
        <begin position="126"/>
        <end position="147"/>
    </location>
</feature>
<gene>
    <name evidence="8" type="ORF">K458DRAFT_315834</name>
</gene>
<evidence type="ECO:0000313" key="8">
    <source>
        <dbReference type="EMBL" id="KAF2678895.1"/>
    </source>
</evidence>
<dbReference type="Pfam" id="PF00324">
    <property type="entry name" value="AA_permease"/>
    <property type="match status" value="1"/>
</dbReference>
<feature type="transmembrane region" description="Helical" evidence="6">
    <location>
        <begin position="485"/>
        <end position="504"/>
    </location>
</feature>
<keyword evidence="2 6" id="KW-0812">Transmembrane</keyword>
<feature type="transmembrane region" description="Helical" evidence="6">
    <location>
        <begin position="78"/>
        <end position="106"/>
    </location>
</feature>
<feature type="compositionally biased region" description="Basic and acidic residues" evidence="5">
    <location>
        <begin position="1"/>
        <end position="11"/>
    </location>
</feature>
<evidence type="ECO:0000256" key="6">
    <source>
        <dbReference type="SAM" id="Phobius"/>
    </source>
</evidence>
<dbReference type="GO" id="GO:0016020">
    <property type="term" value="C:membrane"/>
    <property type="evidence" value="ECO:0007669"/>
    <property type="project" value="UniProtKB-SubCell"/>
</dbReference>
<dbReference type="PANTHER" id="PTHR43341">
    <property type="entry name" value="AMINO ACID PERMEASE"/>
    <property type="match status" value="1"/>
</dbReference>
<protein>
    <submittedName>
        <fullName evidence="8">Amino acid transporter-like protein</fullName>
    </submittedName>
</protein>
<feature type="transmembrane region" description="Helical" evidence="6">
    <location>
        <begin position="419"/>
        <end position="436"/>
    </location>
</feature>
<dbReference type="InterPro" id="IPR004841">
    <property type="entry name" value="AA-permease/SLC12A_dom"/>
</dbReference>
<dbReference type="Gene3D" id="1.20.1740.10">
    <property type="entry name" value="Amino acid/polyamine transporter I"/>
    <property type="match status" value="1"/>
</dbReference>
<feature type="domain" description="Amino acid permease/ SLC12A" evidence="7">
    <location>
        <begin position="45"/>
        <end position="509"/>
    </location>
</feature>
<name>A0A6G1IL71_9PLEO</name>